<dbReference type="InterPro" id="IPR018392">
    <property type="entry name" value="LysM"/>
</dbReference>
<evidence type="ECO:0000313" key="3">
    <source>
        <dbReference type="EMBL" id="SJZ59988.1"/>
    </source>
</evidence>
<dbReference type="Proteomes" id="UP000190625">
    <property type="component" value="Unassembled WGS sequence"/>
</dbReference>
<evidence type="ECO:0000313" key="4">
    <source>
        <dbReference type="Proteomes" id="UP000190625"/>
    </source>
</evidence>
<evidence type="ECO:0000256" key="1">
    <source>
        <dbReference type="SAM" id="Phobius"/>
    </source>
</evidence>
<gene>
    <name evidence="3" type="ORF">SAMN02745118_01312</name>
</gene>
<dbReference type="OrthoDB" id="9800780at2"/>
<keyword evidence="1" id="KW-1133">Transmembrane helix</keyword>
<proteinExistence type="predicted"/>
<dbReference type="PROSITE" id="PS51782">
    <property type="entry name" value="LYSM"/>
    <property type="match status" value="1"/>
</dbReference>
<sequence length="106" mass="12008">MKDYAVNCYPRSKQNKNSKRGILNLGLVLIICTVMFLLISNTVVSTGTIHMKKIKVKPGDSLWIIAKAHYSSKIDVRKKIYQIKKINNLTNANIQPGQIIEIPQNK</sequence>
<organism evidence="3 4">
    <name type="scientific">Selenihalanaerobacter shriftii</name>
    <dbReference type="NCBI Taxonomy" id="142842"/>
    <lineage>
        <taxon>Bacteria</taxon>
        <taxon>Bacillati</taxon>
        <taxon>Bacillota</taxon>
        <taxon>Clostridia</taxon>
        <taxon>Halanaerobiales</taxon>
        <taxon>Halobacteroidaceae</taxon>
        <taxon>Selenihalanaerobacter</taxon>
    </lineage>
</organism>
<feature type="domain" description="LysM" evidence="2">
    <location>
        <begin position="52"/>
        <end position="102"/>
    </location>
</feature>
<name>A0A1T4LZQ0_9FIRM</name>
<evidence type="ECO:0000259" key="2">
    <source>
        <dbReference type="PROSITE" id="PS51782"/>
    </source>
</evidence>
<dbReference type="STRING" id="142842.SAMN02745118_01312"/>
<feature type="transmembrane region" description="Helical" evidence="1">
    <location>
        <begin position="21"/>
        <end position="39"/>
    </location>
</feature>
<dbReference type="AlphaFoldDB" id="A0A1T4LZQ0"/>
<keyword evidence="1" id="KW-0472">Membrane</keyword>
<dbReference type="EMBL" id="FUWM01000009">
    <property type="protein sequence ID" value="SJZ59988.1"/>
    <property type="molecule type" value="Genomic_DNA"/>
</dbReference>
<keyword evidence="4" id="KW-1185">Reference proteome</keyword>
<protein>
    <submittedName>
        <fullName evidence="3">LysM domain-containing protein</fullName>
    </submittedName>
</protein>
<dbReference type="Gene3D" id="3.10.350.10">
    <property type="entry name" value="LysM domain"/>
    <property type="match status" value="1"/>
</dbReference>
<reference evidence="4" key="1">
    <citation type="submission" date="2017-02" db="EMBL/GenBank/DDBJ databases">
        <authorList>
            <person name="Varghese N."/>
            <person name="Submissions S."/>
        </authorList>
    </citation>
    <scope>NUCLEOTIDE SEQUENCE [LARGE SCALE GENOMIC DNA]</scope>
    <source>
        <strain evidence="4">ATCC BAA-73</strain>
    </source>
</reference>
<dbReference type="Pfam" id="PF01476">
    <property type="entry name" value="LysM"/>
    <property type="match status" value="1"/>
</dbReference>
<accession>A0A1T4LZQ0</accession>
<dbReference type="CDD" id="cd00118">
    <property type="entry name" value="LysM"/>
    <property type="match status" value="1"/>
</dbReference>
<dbReference type="SUPFAM" id="SSF54106">
    <property type="entry name" value="LysM domain"/>
    <property type="match status" value="1"/>
</dbReference>
<dbReference type="RefSeq" id="WP_159442910.1">
    <property type="nucleotide sequence ID" value="NZ_FUWM01000009.1"/>
</dbReference>
<dbReference type="SMART" id="SM00257">
    <property type="entry name" value="LysM"/>
    <property type="match status" value="1"/>
</dbReference>
<dbReference type="InterPro" id="IPR036779">
    <property type="entry name" value="LysM_dom_sf"/>
</dbReference>
<keyword evidence="1" id="KW-0812">Transmembrane</keyword>